<evidence type="ECO:0000256" key="6">
    <source>
        <dbReference type="ARBA" id="ARBA00023125"/>
    </source>
</evidence>
<dbReference type="PIRSF" id="PIRSF006171">
    <property type="entry name" value="RR_citrat_malat"/>
    <property type="match status" value="1"/>
</dbReference>
<name>A0A9D1PLF8_9BACI</name>
<dbReference type="PANTHER" id="PTHR45526:SF1">
    <property type="entry name" value="TRANSCRIPTIONAL REGULATORY PROTEIN DCUR-RELATED"/>
    <property type="match status" value="1"/>
</dbReference>
<evidence type="ECO:0000256" key="9">
    <source>
        <dbReference type="PROSITE-ProRule" id="PRU00169"/>
    </source>
</evidence>
<evidence type="ECO:0000256" key="3">
    <source>
        <dbReference type="ARBA" id="ARBA00022553"/>
    </source>
</evidence>
<keyword evidence="8" id="KW-0804">Transcription</keyword>
<dbReference type="InterPro" id="IPR001789">
    <property type="entry name" value="Sig_transdc_resp-reg_receiver"/>
</dbReference>
<dbReference type="GO" id="GO:0003700">
    <property type="term" value="F:DNA-binding transcription factor activity"/>
    <property type="evidence" value="ECO:0007669"/>
    <property type="project" value="InterPro"/>
</dbReference>
<dbReference type="InterPro" id="IPR048714">
    <property type="entry name" value="DpiA-like_HTH"/>
</dbReference>
<dbReference type="PANTHER" id="PTHR45526">
    <property type="entry name" value="TRANSCRIPTIONAL REGULATORY PROTEIN DPIA"/>
    <property type="match status" value="1"/>
</dbReference>
<feature type="modified residue" description="4-aspartylphosphate" evidence="9">
    <location>
        <position position="57"/>
    </location>
</feature>
<protein>
    <submittedName>
        <fullName evidence="11">Response regulator</fullName>
    </submittedName>
</protein>
<dbReference type="Pfam" id="PF20714">
    <property type="entry name" value="HTH_64"/>
    <property type="match status" value="1"/>
</dbReference>
<evidence type="ECO:0000256" key="4">
    <source>
        <dbReference type="ARBA" id="ARBA00023012"/>
    </source>
</evidence>
<organism evidence="11 12">
    <name type="scientific">Candidatus Pseudogracilibacillus intestinigallinarum</name>
    <dbReference type="NCBI Taxonomy" id="2838742"/>
    <lineage>
        <taxon>Bacteria</taxon>
        <taxon>Bacillati</taxon>
        <taxon>Bacillota</taxon>
        <taxon>Bacilli</taxon>
        <taxon>Bacillales</taxon>
        <taxon>Bacillaceae</taxon>
        <taxon>Pseudogracilibacillus</taxon>
    </lineage>
</organism>
<dbReference type="InterPro" id="IPR036390">
    <property type="entry name" value="WH_DNA-bd_sf"/>
</dbReference>
<dbReference type="SUPFAM" id="SSF46785">
    <property type="entry name" value="Winged helix' DNA-binding domain"/>
    <property type="match status" value="1"/>
</dbReference>
<keyword evidence="2" id="KW-0963">Cytoplasm</keyword>
<evidence type="ECO:0000256" key="1">
    <source>
        <dbReference type="ARBA" id="ARBA00004496"/>
    </source>
</evidence>
<feature type="domain" description="Response regulatory" evidence="10">
    <location>
        <begin position="4"/>
        <end position="122"/>
    </location>
</feature>
<evidence type="ECO:0000313" key="12">
    <source>
        <dbReference type="Proteomes" id="UP000823937"/>
    </source>
</evidence>
<dbReference type="EMBL" id="DXHX01000094">
    <property type="protein sequence ID" value="HIV74658.1"/>
    <property type="molecule type" value="Genomic_DNA"/>
</dbReference>
<keyword evidence="6" id="KW-0238">DNA-binding</keyword>
<evidence type="ECO:0000256" key="5">
    <source>
        <dbReference type="ARBA" id="ARBA00023015"/>
    </source>
</evidence>
<keyword evidence="5" id="KW-0805">Transcription regulation</keyword>
<keyword evidence="3 9" id="KW-0597">Phosphoprotein</keyword>
<dbReference type="Gene3D" id="3.40.50.2300">
    <property type="match status" value="1"/>
</dbReference>
<dbReference type="InterPro" id="IPR011006">
    <property type="entry name" value="CheY-like_superfamily"/>
</dbReference>
<accession>A0A9D1PLF8</accession>
<sequence length="236" mass="27490">MNVNVLIIEDDFRIAHIHKEMVEQLPFCHVLHTSLHAKDAMEFLETSLILPDIILLDMYIPDVQGLELVENLRKQYPYSNIIIASAANDTKTIKAAKQLGVFDFMIKPIDKERLQASFRNFKKEVDLQEQEWTQAQLDILFHAEKLDEENQTKKQGELPKGIDELTLEKILTFLPSLEEEYITAQLLTEKIGVSRSTARRYLEYLDAIQVVEATVHYGQVGRPQRMYILREQYEQN</sequence>
<evidence type="ECO:0000256" key="7">
    <source>
        <dbReference type="ARBA" id="ARBA00023159"/>
    </source>
</evidence>
<comment type="caution">
    <text evidence="11">The sequence shown here is derived from an EMBL/GenBank/DDBJ whole genome shotgun (WGS) entry which is preliminary data.</text>
</comment>
<dbReference type="InterPro" id="IPR051271">
    <property type="entry name" value="2C-system_Tx_regulators"/>
</dbReference>
<reference evidence="11" key="1">
    <citation type="journal article" date="2021" name="PeerJ">
        <title>Extensive microbial diversity within the chicken gut microbiome revealed by metagenomics and culture.</title>
        <authorList>
            <person name="Gilroy R."/>
            <person name="Ravi A."/>
            <person name="Getino M."/>
            <person name="Pursley I."/>
            <person name="Horton D.L."/>
            <person name="Alikhan N.F."/>
            <person name="Baker D."/>
            <person name="Gharbi K."/>
            <person name="Hall N."/>
            <person name="Watson M."/>
            <person name="Adriaenssens E.M."/>
            <person name="Foster-Nyarko E."/>
            <person name="Jarju S."/>
            <person name="Secka A."/>
            <person name="Antonio M."/>
            <person name="Oren A."/>
            <person name="Chaudhuri R.R."/>
            <person name="La Ragione R."/>
            <person name="Hildebrand F."/>
            <person name="Pallen M.J."/>
        </authorList>
    </citation>
    <scope>NUCLEOTIDE SEQUENCE</scope>
    <source>
        <strain evidence="11">CHK169-2315</strain>
    </source>
</reference>
<dbReference type="GO" id="GO:0000156">
    <property type="term" value="F:phosphorelay response regulator activity"/>
    <property type="evidence" value="ECO:0007669"/>
    <property type="project" value="TreeGrafter"/>
</dbReference>
<dbReference type="AlphaFoldDB" id="A0A9D1PLF8"/>
<keyword evidence="7" id="KW-0010">Activator</keyword>
<evidence type="ECO:0000313" key="11">
    <source>
        <dbReference type="EMBL" id="HIV74658.1"/>
    </source>
</evidence>
<evidence type="ECO:0000256" key="8">
    <source>
        <dbReference type="ARBA" id="ARBA00023163"/>
    </source>
</evidence>
<dbReference type="GO" id="GO:0005737">
    <property type="term" value="C:cytoplasm"/>
    <property type="evidence" value="ECO:0007669"/>
    <property type="project" value="UniProtKB-SubCell"/>
</dbReference>
<reference evidence="11" key="2">
    <citation type="submission" date="2021-04" db="EMBL/GenBank/DDBJ databases">
        <authorList>
            <person name="Gilroy R."/>
        </authorList>
    </citation>
    <scope>NUCLEOTIDE SEQUENCE</scope>
    <source>
        <strain evidence="11">CHK169-2315</strain>
    </source>
</reference>
<comment type="subcellular location">
    <subcellularLocation>
        <location evidence="1">Cytoplasm</location>
    </subcellularLocation>
</comment>
<evidence type="ECO:0000259" key="10">
    <source>
        <dbReference type="PROSITE" id="PS50110"/>
    </source>
</evidence>
<dbReference type="SUPFAM" id="SSF52172">
    <property type="entry name" value="CheY-like"/>
    <property type="match status" value="1"/>
</dbReference>
<dbReference type="Pfam" id="PF00072">
    <property type="entry name" value="Response_reg"/>
    <property type="match status" value="1"/>
</dbReference>
<dbReference type="Proteomes" id="UP000823937">
    <property type="component" value="Unassembled WGS sequence"/>
</dbReference>
<dbReference type="PROSITE" id="PS50110">
    <property type="entry name" value="RESPONSE_REGULATORY"/>
    <property type="match status" value="1"/>
</dbReference>
<dbReference type="InterPro" id="IPR024187">
    <property type="entry name" value="Sig_transdc_resp-reg_cit/mal"/>
</dbReference>
<dbReference type="GO" id="GO:0003677">
    <property type="term" value="F:DNA binding"/>
    <property type="evidence" value="ECO:0007669"/>
    <property type="project" value="UniProtKB-KW"/>
</dbReference>
<keyword evidence="4" id="KW-0902">Two-component regulatory system</keyword>
<dbReference type="SMART" id="SM00448">
    <property type="entry name" value="REC"/>
    <property type="match status" value="1"/>
</dbReference>
<gene>
    <name evidence="11" type="ORF">H9895_06235</name>
</gene>
<proteinExistence type="predicted"/>
<evidence type="ECO:0000256" key="2">
    <source>
        <dbReference type="ARBA" id="ARBA00022490"/>
    </source>
</evidence>